<dbReference type="AlphaFoldDB" id="A0A644XQX6"/>
<dbReference type="InterPro" id="IPR001926">
    <property type="entry name" value="TrpB-like_PALP"/>
</dbReference>
<proteinExistence type="predicted"/>
<dbReference type="Gene3D" id="3.10.310.10">
    <property type="entry name" value="Diaminopimelate Epimerase, Chain A, domain 1"/>
    <property type="match status" value="2"/>
</dbReference>
<dbReference type="SUPFAM" id="SSF53686">
    <property type="entry name" value="Tryptophan synthase beta subunit-like PLP-dependent enzymes"/>
    <property type="match status" value="1"/>
</dbReference>
<dbReference type="EC" id="5.1.1.7" evidence="2"/>
<protein>
    <submittedName>
        <fullName evidence="2">Diaminopimelate epimerase</fullName>
        <ecNumber evidence="2">5.1.1.7</ecNumber>
    </submittedName>
</protein>
<dbReference type="InterPro" id="IPR001653">
    <property type="entry name" value="DAP_epimerase_DapF"/>
</dbReference>
<dbReference type="PANTHER" id="PTHR10314">
    <property type="entry name" value="CYSTATHIONINE BETA-SYNTHASE"/>
    <property type="match status" value="1"/>
</dbReference>
<dbReference type="Pfam" id="PF00291">
    <property type="entry name" value="PALP"/>
    <property type="match status" value="1"/>
</dbReference>
<dbReference type="Gene3D" id="3.40.50.1100">
    <property type="match status" value="2"/>
</dbReference>
<name>A0A644XQX6_9ZZZZ</name>
<dbReference type="GO" id="GO:0008837">
    <property type="term" value="F:diaminopimelate epimerase activity"/>
    <property type="evidence" value="ECO:0007669"/>
    <property type="project" value="UniProtKB-EC"/>
</dbReference>
<sequence length="554" mass="62077">MLINNISELIGNTPILRISSEISGLKNIELYAKLENLNPFGSVKDRTAYHMLKYDVDQIQHERRTVIETSSGNTAKALVCLCNIHKIPFKTVTNRIKVSESRNILKFLGAQIEEVTKDVDTVEKILQEINEEPNKYYHTTQYTNSRNIDAHYITGKEIHQDIGEIDYFFGVLGTSGSSRGMSMYLKEKNQQLKTIGIVTAKDSYIPGIRSATEMKEVGIYKNSNYDQILEVSGVAAKHYMKKLSRELGVLAGPSSGASFCGAVEYLRKIDNECKQGTKAVFVVCDRLETYANYIKDNRFCKYHVCGNTYIVIDPADNQIRLSEGAIKRLCDKDLGIGADGIVYGPFVSNGRYTFRAFNSDGTEANSAFFGAMIFARYLIDKEILKLKNFTVYIGAVELHIRLDDRDQIDVRLQCDEPCNLGEIEIGKRLATFVTTGNNNLVFEHRSPSKELVEKINQEVILSNLFGSGINIQAVKVIDQSHLYVESFERGSGYTVSSGTGIMSACYAFKERLSETITIHTPGGICEVTQQNWSIKGSVFKILEGEIDLESFPEN</sequence>
<gene>
    <name evidence="2" type="primary">dapF_21</name>
    <name evidence="2" type="ORF">SDC9_64713</name>
</gene>
<accession>A0A644XQX6</accession>
<evidence type="ECO:0000313" key="2">
    <source>
        <dbReference type="EMBL" id="MPM18307.1"/>
    </source>
</evidence>
<feature type="domain" description="Tryptophan synthase beta chain-like PALP" evidence="1">
    <location>
        <begin position="6"/>
        <end position="285"/>
    </location>
</feature>
<dbReference type="GO" id="GO:0009089">
    <property type="term" value="P:lysine biosynthetic process via diaminopimelate"/>
    <property type="evidence" value="ECO:0007669"/>
    <property type="project" value="InterPro"/>
</dbReference>
<dbReference type="InterPro" id="IPR050214">
    <property type="entry name" value="Cys_Synth/Cystath_Beta-Synth"/>
</dbReference>
<dbReference type="InterPro" id="IPR036052">
    <property type="entry name" value="TrpB-like_PALP_sf"/>
</dbReference>
<reference evidence="2" key="1">
    <citation type="submission" date="2019-08" db="EMBL/GenBank/DDBJ databases">
        <authorList>
            <person name="Kucharzyk K."/>
            <person name="Murdoch R.W."/>
            <person name="Higgins S."/>
            <person name="Loffler F."/>
        </authorList>
    </citation>
    <scope>NUCLEOTIDE SEQUENCE</scope>
</reference>
<organism evidence="2">
    <name type="scientific">bioreactor metagenome</name>
    <dbReference type="NCBI Taxonomy" id="1076179"/>
    <lineage>
        <taxon>unclassified sequences</taxon>
        <taxon>metagenomes</taxon>
        <taxon>ecological metagenomes</taxon>
    </lineage>
</organism>
<comment type="caution">
    <text evidence="2">The sequence shown here is derived from an EMBL/GenBank/DDBJ whole genome shotgun (WGS) entry which is preliminary data.</text>
</comment>
<evidence type="ECO:0000259" key="1">
    <source>
        <dbReference type="Pfam" id="PF00291"/>
    </source>
</evidence>
<keyword evidence="2" id="KW-0413">Isomerase</keyword>
<dbReference type="SUPFAM" id="SSF54506">
    <property type="entry name" value="Diaminopimelate epimerase-like"/>
    <property type="match status" value="2"/>
</dbReference>
<dbReference type="Pfam" id="PF01678">
    <property type="entry name" value="DAP_epimerase"/>
    <property type="match status" value="2"/>
</dbReference>
<dbReference type="EMBL" id="VSSQ01002958">
    <property type="protein sequence ID" value="MPM18307.1"/>
    <property type="molecule type" value="Genomic_DNA"/>
</dbReference>